<evidence type="ECO:0000313" key="3">
    <source>
        <dbReference type="Proteomes" id="UP000184036"/>
    </source>
</evidence>
<dbReference type="RefSeq" id="WP_159430923.1">
    <property type="nucleotide sequence ID" value="NZ_FQWE01000001.1"/>
</dbReference>
<keyword evidence="3" id="KW-1185">Reference proteome</keyword>
<organism evidence="2 3">
    <name type="scientific">Flavobacterium segetis</name>
    <dbReference type="NCBI Taxonomy" id="271157"/>
    <lineage>
        <taxon>Bacteria</taxon>
        <taxon>Pseudomonadati</taxon>
        <taxon>Bacteroidota</taxon>
        <taxon>Flavobacteriia</taxon>
        <taxon>Flavobacteriales</taxon>
        <taxon>Flavobacteriaceae</taxon>
        <taxon>Flavobacterium</taxon>
    </lineage>
</organism>
<accession>A0A1M5EMN9</accession>
<reference evidence="3" key="1">
    <citation type="submission" date="2016-11" db="EMBL/GenBank/DDBJ databases">
        <authorList>
            <person name="Varghese N."/>
            <person name="Submissions S."/>
        </authorList>
    </citation>
    <scope>NUCLEOTIDE SEQUENCE [LARGE SCALE GENOMIC DNA]</scope>
    <source>
        <strain evidence="3">DSM 19741</strain>
    </source>
</reference>
<dbReference type="EMBL" id="FQWE01000001">
    <property type="protein sequence ID" value="SHF80509.1"/>
    <property type="molecule type" value="Genomic_DNA"/>
</dbReference>
<feature type="compositionally biased region" description="Basic and acidic residues" evidence="1">
    <location>
        <begin position="23"/>
        <end position="45"/>
    </location>
</feature>
<protein>
    <submittedName>
        <fullName evidence="2">Uncharacterized protein</fullName>
    </submittedName>
</protein>
<feature type="region of interest" description="Disordered" evidence="1">
    <location>
        <begin position="1"/>
        <end position="45"/>
    </location>
</feature>
<dbReference type="AlphaFoldDB" id="A0A1M5EMN9"/>
<name>A0A1M5EMN9_9FLAO</name>
<evidence type="ECO:0000313" key="2">
    <source>
        <dbReference type="EMBL" id="SHF80509.1"/>
    </source>
</evidence>
<proteinExistence type="predicted"/>
<dbReference type="Proteomes" id="UP000184036">
    <property type="component" value="Unassembled WGS sequence"/>
</dbReference>
<evidence type="ECO:0000256" key="1">
    <source>
        <dbReference type="SAM" id="MobiDB-lite"/>
    </source>
</evidence>
<sequence length="45" mass="5237">MDNKKNEKKEDPCWNGYHQLGMKTKDSKKVPDCVPDEKAKTSKKK</sequence>
<gene>
    <name evidence="2" type="ORF">SAMN05444396_101477</name>
</gene>
<feature type="compositionally biased region" description="Basic and acidic residues" evidence="1">
    <location>
        <begin position="1"/>
        <end position="12"/>
    </location>
</feature>
<dbReference type="OrthoDB" id="1496058at2"/>